<gene>
    <name evidence="1" type="ORF">CLAFUR5_02541</name>
</gene>
<accession>A0A9Q8P5L1</accession>
<dbReference type="AlphaFoldDB" id="A0A9Q8P5L1"/>
<organism evidence="1 2">
    <name type="scientific">Passalora fulva</name>
    <name type="common">Tomato leaf mold</name>
    <name type="synonym">Cladosporium fulvum</name>
    <dbReference type="NCBI Taxonomy" id="5499"/>
    <lineage>
        <taxon>Eukaryota</taxon>
        <taxon>Fungi</taxon>
        <taxon>Dikarya</taxon>
        <taxon>Ascomycota</taxon>
        <taxon>Pezizomycotina</taxon>
        <taxon>Dothideomycetes</taxon>
        <taxon>Dothideomycetidae</taxon>
        <taxon>Mycosphaerellales</taxon>
        <taxon>Mycosphaerellaceae</taxon>
        <taxon>Fulvia</taxon>
    </lineage>
</organism>
<sequence>MAGAESLFPHAFTTQTLPSRYSPVGEHSAAMAWRKMATLKDFMMSDQQMEPNRMAKRASRHTGSILWSLLVVSGIGISATSQVHLQCHHCTHQDSTGLGRRPGL</sequence>
<reference evidence="1" key="1">
    <citation type="submission" date="2021-12" db="EMBL/GenBank/DDBJ databases">
        <authorList>
            <person name="Zaccaron A."/>
            <person name="Stergiopoulos I."/>
        </authorList>
    </citation>
    <scope>NUCLEOTIDE SEQUENCE</scope>
    <source>
        <strain evidence="1">Race5_Kim</strain>
    </source>
</reference>
<keyword evidence="2" id="KW-1185">Reference proteome</keyword>
<dbReference type="KEGG" id="ffu:CLAFUR5_02541"/>
<dbReference type="Proteomes" id="UP000756132">
    <property type="component" value="Chromosome 2"/>
</dbReference>
<reference evidence="1" key="2">
    <citation type="journal article" date="2022" name="Microb. Genom.">
        <title>A chromosome-scale genome assembly of the tomato pathogen Cladosporium fulvum reveals a compartmentalized genome architecture and the presence of a dispensable chromosome.</title>
        <authorList>
            <person name="Zaccaron A.Z."/>
            <person name="Chen L.H."/>
            <person name="Samaras A."/>
            <person name="Stergiopoulos I."/>
        </authorList>
    </citation>
    <scope>NUCLEOTIDE SEQUENCE</scope>
    <source>
        <strain evidence="1">Race5_Kim</strain>
    </source>
</reference>
<evidence type="ECO:0000313" key="1">
    <source>
        <dbReference type="EMBL" id="UJO14113.1"/>
    </source>
</evidence>
<evidence type="ECO:0000313" key="2">
    <source>
        <dbReference type="Proteomes" id="UP000756132"/>
    </source>
</evidence>
<dbReference type="EMBL" id="CP090164">
    <property type="protein sequence ID" value="UJO14113.1"/>
    <property type="molecule type" value="Genomic_DNA"/>
</dbReference>
<proteinExistence type="predicted"/>
<dbReference type="GeneID" id="71982419"/>
<name>A0A9Q8P5L1_PASFU</name>
<protein>
    <submittedName>
        <fullName evidence="1">Uncharacterized protein</fullName>
    </submittedName>
</protein>
<dbReference type="RefSeq" id="XP_047758479.1">
    <property type="nucleotide sequence ID" value="XM_047901689.1"/>
</dbReference>